<sequence>MIIYKDLLTGDEMFSDIYKIEETEMMFIVEGKMISRSDGDIDDSLIGGNASAECQEEGTESTSVSGVDIVLNHKLQEMPAMDKKQFLSYAKDYMKAVKKKLEEVNPDRVEAFMAGAPGEVKKMVGKLKDYQFFSGESMNADGAMGFLDFREDGITPFMVFFKDGLEREKCVSVAVCLSAFAHPSPRLQQHLLIDLEPVFVASRFAN</sequence>
<dbReference type="Gene3D" id="2.170.150.10">
    <property type="entry name" value="Metal Binding Protein, Guanine Nucleotide Exchange Factor, Chain A"/>
    <property type="match status" value="1"/>
</dbReference>
<dbReference type="Proteomes" id="UP001591681">
    <property type="component" value="Unassembled WGS sequence"/>
</dbReference>
<evidence type="ECO:0000259" key="3">
    <source>
        <dbReference type="PROSITE" id="PS51797"/>
    </source>
</evidence>
<dbReference type="SUPFAM" id="SSF51316">
    <property type="entry name" value="Mss4-like"/>
    <property type="match status" value="1"/>
</dbReference>
<dbReference type="PRINTS" id="PR01653">
    <property type="entry name" value="TCTPROTEIN"/>
</dbReference>
<dbReference type="Pfam" id="PF00838">
    <property type="entry name" value="TCTP"/>
    <property type="match status" value="1"/>
</dbReference>
<comment type="caution">
    <text evidence="4">The sequence shown here is derived from an EMBL/GenBank/DDBJ whole genome shotgun (WGS) entry which is preliminary data.</text>
</comment>
<reference evidence="4 5" key="1">
    <citation type="submission" date="2024-09" db="EMBL/GenBank/DDBJ databases">
        <title>A chromosome-level genome assembly of Gray's grenadier anchovy, Coilia grayii.</title>
        <authorList>
            <person name="Fu Z."/>
        </authorList>
    </citation>
    <scope>NUCLEOTIDE SEQUENCE [LARGE SCALE GENOMIC DNA]</scope>
    <source>
        <strain evidence="4">G4</strain>
        <tissue evidence="4">Muscle</tissue>
    </source>
</reference>
<dbReference type="PANTHER" id="PTHR11991:SF0">
    <property type="entry name" value="TRANSLATIONALLY-CONTROLLED TUMOR PROTEIN"/>
    <property type="match status" value="1"/>
</dbReference>
<dbReference type="AlphaFoldDB" id="A0ABD1JMV2"/>
<evidence type="ECO:0000313" key="4">
    <source>
        <dbReference type="EMBL" id="KAL2087546.1"/>
    </source>
</evidence>
<proteinExistence type="inferred from homology"/>
<keyword evidence="5" id="KW-1185">Reference proteome</keyword>
<evidence type="ECO:0000256" key="2">
    <source>
        <dbReference type="PROSITE-ProRule" id="PRU01133"/>
    </source>
</evidence>
<protein>
    <recommendedName>
        <fullName evidence="1">Translationally-controlled tumor protein homolog</fullName>
    </recommendedName>
</protein>
<dbReference type="PROSITE" id="PS01002">
    <property type="entry name" value="TCTP_1"/>
    <property type="match status" value="1"/>
</dbReference>
<feature type="domain" description="TCTP" evidence="3">
    <location>
        <begin position="1"/>
        <end position="170"/>
    </location>
</feature>
<dbReference type="FunFam" id="2.170.150.10:FF:000002">
    <property type="entry name" value="Translationally-controlled tumor protein homolog"/>
    <property type="match status" value="1"/>
</dbReference>
<accession>A0ABD1JMV2</accession>
<dbReference type="InterPro" id="IPR018103">
    <property type="entry name" value="Translation_control_tumour_CS"/>
</dbReference>
<dbReference type="InterPro" id="IPR011057">
    <property type="entry name" value="Mss4-like_sf"/>
</dbReference>
<dbReference type="PROSITE" id="PS51797">
    <property type="entry name" value="TCTP_3"/>
    <property type="match status" value="1"/>
</dbReference>
<evidence type="ECO:0000313" key="5">
    <source>
        <dbReference type="Proteomes" id="UP001591681"/>
    </source>
</evidence>
<gene>
    <name evidence="4" type="ORF">ACEWY4_016374</name>
</gene>
<dbReference type="InterPro" id="IPR011323">
    <property type="entry name" value="Mss4/transl-control_tumour"/>
</dbReference>
<comment type="similarity">
    <text evidence="2">Belongs to the TCTP family.</text>
</comment>
<organism evidence="4 5">
    <name type="scientific">Coilia grayii</name>
    <name type="common">Gray's grenadier anchovy</name>
    <dbReference type="NCBI Taxonomy" id="363190"/>
    <lineage>
        <taxon>Eukaryota</taxon>
        <taxon>Metazoa</taxon>
        <taxon>Chordata</taxon>
        <taxon>Craniata</taxon>
        <taxon>Vertebrata</taxon>
        <taxon>Euteleostomi</taxon>
        <taxon>Actinopterygii</taxon>
        <taxon>Neopterygii</taxon>
        <taxon>Teleostei</taxon>
        <taxon>Clupei</taxon>
        <taxon>Clupeiformes</taxon>
        <taxon>Clupeoidei</taxon>
        <taxon>Engraulidae</taxon>
        <taxon>Coilinae</taxon>
        <taxon>Coilia</taxon>
    </lineage>
</organism>
<name>A0ABD1JMV2_9TELE</name>
<dbReference type="InterPro" id="IPR018105">
    <property type="entry name" value="Translational_control_tumour_p"/>
</dbReference>
<dbReference type="PANTHER" id="PTHR11991">
    <property type="entry name" value="TRANSLATIONALLY CONTROLLED TUMOR PROTEIN-RELATED"/>
    <property type="match status" value="1"/>
</dbReference>
<dbReference type="EMBL" id="JBHFQA010000014">
    <property type="protein sequence ID" value="KAL2087546.1"/>
    <property type="molecule type" value="Genomic_DNA"/>
</dbReference>
<dbReference type="InterPro" id="IPR034737">
    <property type="entry name" value="TCTP"/>
</dbReference>
<evidence type="ECO:0000256" key="1">
    <source>
        <dbReference type="ARBA" id="ARBA00014759"/>
    </source>
</evidence>